<evidence type="ECO:0000256" key="4">
    <source>
        <dbReference type="ARBA" id="ARBA00021815"/>
    </source>
</evidence>
<evidence type="ECO:0000256" key="8">
    <source>
        <dbReference type="ARBA" id="ARBA00023273"/>
    </source>
</evidence>
<dbReference type="AlphaFoldDB" id="A0A026WRZ3"/>
<dbReference type="OrthoDB" id="272687at2759"/>
<name>A0A026WRZ3_OOCBI</name>
<dbReference type="PANTHER" id="PTHR21532:SF0">
    <property type="entry name" value="CILIA- AND FLAGELLA-ASSOCIATED PROTEIN 36"/>
    <property type="match status" value="1"/>
</dbReference>
<dbReference type="STRING" id="2015173.A0A026WRZ3"/>
<evidence type="ECO:0000256" key="5">
    <source>
        <dbReference type="ARBA" id="ARBA00022490"/>
    </source>
</evidence>
<evidence type="ECO:0000256" key="10">
    <source>
        <dbReference type="SAM" id="MobiDB-lite"/>
    </source>
</evidence>
<feature type="compositionally biased region" description="Basic and acidic residues" evidence="10">
    <location>
        <begin position="307"/>
        <end position="319"/>
    </location>
</feature>
<dbReference type="EMBL" id="KK107119">
    <property type="protein sequence ID" value="EZA58820.1"/>
    <property type="molecule type" value="Genomic_DNA"/>
</dbReference>
<evidence type="ECO:0000256" key="6">
    <source>
        <dbReference type="ARBA" id="ARBA00023054"/>
    </source>
</evidence>
<dbReference type="PANTHER" id="PTHR21532">
    <property type="entry name" value="PHOSPHODIESTERASE HL"/>
    <property type="match status" value="1"/>
</dbReference>
<evidence type="ECO:0000256" key="1">
    <source>
        <dbReference type="ARBA" id="ARBA00004138"/>
    </source>
</evidence>
<feature type="region of interest" description="Disordered" evidence="10">
    <location>
        <begin position="254"/>
        <end position="328"/>
    </location>
</feature>
<evidence type="ECO:0000259" key="11">
    <source>
        <dbReference type="Pfam" id="PF11527"/>
    </source>
</evidence>
<evidence type="ECO:0000256" key="9">
    <source>
        <dbReference type="ARBA" id="ARBA00031593"/>
    </source>
</evidence>
<dbReference type="Proteomes" id="UP000053097">
    <property type="component" value="Unassembled WGS sequence"/>
</dbReference>
<evidence type="ECO:0000256" key="3">
    <source>
        <dbReference type="ARBA" id="ARBA00007460"/>
    </source>
</evidence>
<keyword evidence="7" id="KW-0969">Cilium</keyword>
<protein>
    <recommendedName>
        <fullName evidence="4">Cilia- and flagella-associated protein 36</fullName>
    </recommendedName>
    <alternativeName>
        <fullName evidence="9">Coiled-coil domain-containing protein 104</fullName>
    </alternativeName>
</protein>
<sequence>MNNISASLFYCYICFVHRNYDNLASLGKSYIGSKLNRETDARRKCVFAVYLRKMNDKDDSAWVFDSLIGFLQGPIWSAPLLTFIEEKSLVFEANTEDCEEYRKIYQEYKNLVDLLLGCFMEDMGITPEQFEHACSVNRDTKIPIQFQQNLFEQIWAANEYEIFKRMMIQKNLELQLQALNMIEQRFGLTPASLMYEDGFIDDELVMEDLLHKHALEDQNEGESDIPSGTTIIAEHERLAAEYHNERALLEEALKKSQETSRNASDDESTEEVECASMPEKAEKESSEKFPRLKMAKPLKPIPVSKKPILDSKKESNKDEDKDEEMNMEDIRKRQEYLKARRDKLVALKKEARSQKLEMNKTRPSSARVVAEATMKGQQELEAAQAVDPSLLQVRRALAARLKAEVVHK</sequence>
<keyword evidence="5" id="KW-0963">Cytoplasm</keyword>
<dbReference type="InterPro" id="IPR042541">
    <property type="entry name" value="BART_sf"/>
</dbReference>
<proteinExistence type="inferred from homology"/>
<dbReference type="GO" id="GO:0097546">
    <property type="term" value="C:ciliary base"/>
    <property type="evidence" value="ECO:0007669"/>
    <property type="project" value="TreeGrafter"/>
</dbReference>
<dbReference type="InterPro" id="IPR023379">
    <property type="entry name" value="BART_dom"/>
</dbReference>
<dbReference type="InterPro" id="IPR038888">
    <property type="entry name" value="CFAP36"/>
</dbReference>
<comment type="subcellular location">
    <subcellularLocation>
        <location evidence="1">Cell projection</location>
        <location evidence="1">Cilium</location>
    </subcellularLocation>
    <subcellularLocation>
        <location evidence="2">Cytoplasm</location>
    </subcellularLocation>
</comment>
<feature type="domain" description="BART" evidence="11">
    <location>
        <begin position="60"/>
        <end position="175"/>
    </location>
</feature>
<evidence type="ECO:0000256" key="2">
    <source>
        <dbReference type="ARBA" id="ARBA00004496"/>
    </source>
</evidence>
<evidence type="ECO:0000256" key="7">
    <source>
        <dbReference type="ARBA" id="ARBA00023069"/>
    </source>
</evidence>
<dbReference type="Gene3D" id="1.20.1520.10">
    <property type="entry name" value="ADP-ribosylation factor-like 2-binding protein, domain"/>
    <property type="match status" value="1"/>
</dbReference>
<keyword evidence="8" id="KW-0966">Cell projection</keyword>
<dbReference type="OMA" id="DWYIPIL"/>
<comment type="similarity">
    <text evidence="3">Belongs to the CFAP36 family.</text>
</comment>
<organism evidence="12 13">
    <name type="scientific">Ooceraea biroi</name>
    <name type="common">Clonal raider ant</name>
    <name type="synonym">Cerapachys biroi</name>
    <dbReference type="NCBI Taxonomy" id="2015173"/>
    <lineage>
        <taxon>Eukaryota</taxon>
        <taxon>Metazoa</taxon>
        <taxon>Ecdysozoa</taxon>
        <taxon>Arthropoda</taxon>
        <taxon>Hexapoda</taxon>
        <taxon>Insecta</taxon>
        <taxon>Pterygota</taxon>
        <taxon>Neoptera</taxon>
        <taxon>Endopterygota</taxon>
        <taxon>Hymenoptera</taxon>
        <taxon>Apocrita</taxon>
        <taxon>Aculeata</taxon>
        <taxon>Formicoidea</taxon>
        <taxon>Formicidae</taxon>
        <taxon>Dorylinae</taxon>
        <taxon>Ooceraea</taxon>
    </lineage>
</organism>
<evidence type="ECO:0000313" key="13">
    <source>
        <dbReference type="Proteomes" id="UP000053097"/>
    </source>
</evidence>
<gene>
    <name evidence="12" type="ORF">X777_14989</name>
</gene>
<dbReference type="GO" id="GO:0005930">
    <property type="term" value="C:axoneme"/>
    <property type="evidence" value="ECO:0007669"/>
    <property type="project" value="TreeGrafter"/>
</dbReference>
<keyword evidence="13" id="KW-1185">Reference proteome</keyword>
<feature type="compositionally biased region" description="Basic and acidic residues" evidence="10">
    <location>
        <begin position="279"/>
        <end position="290"/>
    </location>
</feature>
<keyword evidence="6" id="KW-0175">Coiled coil</keyword>
<evidence type="ECO:0000313" key="12">
    <source>
        <dbReference type="EMBL" id="EZA58820.1"/>
    </source>
</evidence>
<accession>A0A026WRZ3</accession>
<dbReference type="Pfam" id="PF11527">
    <property type="entry name" value="ARL2_Bind_BART"/>
    <property type="match status" value="1"/>
</dbReference>
<reference evidence="12 13" key="1">
    <citation type="journal article" date="2014" name="Curr. Biol.">
        <title>The genome of the clonal raider ant Cerapachys biroi.</title>
        <authorList>
            <person name="Oxley P.R."/>
            <person name="Ji L."/>
            <person name="Fetter-Pruneda I."/>
            <person name="McKenzie S.K."/>
            <person name="Li C."/>
            <person name="Hu H."/>
            <person name="Zhang G."/>
            <person name="Kronauer D.J."/>
        </authorList>
    </citation>
    <scope>NUCLEOTIDE SEQUENCE [LARGE SCALE GENOMIC DNA]</scope>
</reference>